<dbReference type="EMBL" id="CYZR01000004">
    <property type="protein sequence ID" value="CUN93377.1"/>
    <property type="molecule type" value="Genomic_DNA"/>
</dbReference>
<dbReference type="Gene3D" id="1.10.10.630">
    <property type="entry name" value="DnaD domain-like"/>
    <property type="match status" value="2"/>
</dbReference>
<dbReference type="InterPro" id="IPR017019">
    <property type="entry name" value="DNA_replication_prd_bac"/>
</dbReference>
<dbReference type="PIRSF" id="PIRSF033722">
    <property type="entry name" value="DnaD_CA_C3587_prd"/>
    <property type="match status" value="1"/>
</dbReference>
<sequence>MSTFMLKNSANNFTPVNNVFIDKYMLKARGEFVKVYILLLKYSMSGEPGISSSILAAKLNLLESDIMNALSYWNEEGVIKLNPIDKMNNFNIEFIDLVDSEDTYKKNIDLLSALSQSNNKDMLRDIENLIGRTLSPSEMSNYLSWQSEFNFSSELILILIEYCLSKGKNDSRYFEKVALSWFDAGVKTVDDAQNLITKHEDKWTKIRNILNYLGIKNSDIMKPHQDMIEKWLFQYNFSIEVILKACDICSQRLNRADFRYIDGILAKWFKDNITTLEDIATKDVNKQTQIQNNNYKNNNINFHKDKPSNFANFTQRQYDYDKLEKQLLGWDDGEYDDD</sequence>
<keyword evidence="4" id="KW-1185">Reference proteome</keyword>
<dbReference type="InterPro" id="IPR034829">
    <property type="entry name" value="DnaD-like_sf"/>
</dbReference>
<feature type="domain" description="DnaB/C C-terminal" evidence="2">
    <location>
        <begin position="225"/>
        <end position="279"/>
    </location>
</feature>
<gene>
    <name evidence="3" type="ORF">ERS852473_01472</name>
</gene>
<reference evidence="3 4" key="1">
    <citation type="submission" date="2015-09" db="EMBL/GenBank/DDBJ databases">
        <authorList>
            <consortium name="Pathogen Informatics"/>
        </authorList>
    </citation>
    <scope>NUCLEOTIDE SEQUENCE [LARGE SCALE GENOMIC DNA]</scope>
    <source>
        <strain evidence="3 4">2789STDY5834858</strain>
    </source>
</reference>
<dbReference type="Pfam" id="PF07261">
    <property type="entry name" value="DnaB_2"/>
    <property type="match status" value="2"/>
</dbReference>
<proteinExistence type="inferred from homology"/>
<dbReference type="PANTHER" id="PTHR37293:SF5">
    <property type="entry name" value="DNA REPLICATION PROTEIN"/>
    <property type="match status" value="1"/>
</dbReference>
<dbReference type="InterPro" id="IPR053162">
    <property type="entry name" value="DnaD"/>
</dbReference>
<protein>
    <submittedName>
        <fullName evidence="3">Replication initiation/membrane attachment protein</fullName>
    </submittedName>
</protein>
<evidence type="ECO:0000259" key="2">
    <source>
        <dbReference type="Pfam" id="PF07261"/>
    </source>
</evidence>
<feature type="domain" description="DnaB/C C-terminal" evidence="2">
    <location>
        <begin position="124"/>
        <end position="194"/>
    </location>
</feature>
<evidence type="ECO:0000313" key="3">
    <source>
        <dbReference type="EMBL" id="CUN93377.1"/>
    </source>
</evidence>
<evidence type="ECO:0000256" key="1">
    <source>
        <dbReference type="ARBA" id="ARBA00093462"/>
    </source>
</evidence>
<dbReference type="SUPFAM" id="SSF158499">
    <property type="entry name" value="DnaD domain-like"/>
    <property type="match status" value="2"/>
</dbReference>
<name>A0ABM9UQH0_SARVE</name>
<evidence type="ECO:0000313" key="4">
    <source>
        <dbReference type="Proteomes" id="UP000095488"/>
    </source>
</evidence>
<dbReference type="NCBIfam" id="TIGR01446">
    <property type="entry name" value="DnaD_dom"/>
    <property type="match status" value="2"/>
</dbReference>
<dbReference type="Proteomes" id="UP000095488">
    <property type="component" value="Unassembled WGS sequence"/>
</dbReference>
<dbReference type="InterPro" id="IPR006343">
    <property type="entry name" value="DnaB/C_C"/>
</dbReference>
<dbReference type="RefSeq" id="WP_055259094.1">
    <property type="nucleotide sequence ID" value="NZ_BCMV01000001.1"/>
</dbReference>
<dbReference type="PANTHER" id="PTHR37293">
    <property type="entry name" value="PHAGE REPLICATION PROTEIN-RELATED"/>
    <property type="match status" value="1"/>
</dbReference>
<accession>A0ABM9UQH0</accession>
<organism evidence="3 4">
    <name type="scientific">Sarcina ventriculi</name>
    <name type="common">Clostridium ventriculi</name>
    <dbReference type="NCBI Taxonomy" id="1267"/>
    <lineage>
        <taxon>Bacteria</taxon>
        <taxon>Bacillati</taxon>
        <taxon>Bacillota</taxon>
        <taxon>Clostridia</taxon>
        <taxon>Eubacteriales</taxon>
        <taxon>Clostridiaceae</taxon>
        <taxon>Sarcina</taxon>
    </lineage>
</organism>
<comment type="caution">
    <text evidence="3">The sequence shown here is derived from an EMBL/GenBank/DDBJ whole genome shotgun (WGS) entry which is preliminary data.</text>
</comment>
<comment type="similarity">
    <text evidence="1">Belongs to the DnaB/DnaD family.</text>
</comment>